<accession>A0A316TGJ3</accession>
<keyword evidence="3" id="KW-1185">Reference proteome</keyword>
<protein>
    <submittedName>
        <fullName evidence="2">Uncharacterized protein</fullName>
    </submittedName>
</protein>
<comment type="caution">
    <text evidence="2">The sequence shown here is derived from an EMBL/GenBank/DDBJ whole genome shotgun (WGS) entry which is preliminary data.</text>
</comment>
<dbReference type="EMBL" id="QGDD01000005">
    <property type="protein sequence ID" value="PWN02611.1"/>
    <property type="molecule type" value="Genomic_DNA"/>
</dbReference>
<reference evidence="2 3" key="1">
    <citation type="submission" date="2018-05" db="EMBL/GenBank/DDBJ databases">
        <title>Nocardioides silvaticus genome.</title>
        <authorList>
            <person name="Li C."/>
            <person name="Wang G."/>
        </authorList>
    </citation>
    <scope>NUCLEOTIDE SEQUENCE [LARGE SCALE GENOMIC DNA]</scope>
    <source>
        <strain evidence="2 3">CCTCC AB 2018079</strain>
    </source>
</reference>
<evidence type="ECO:0000256" key="1">
    <source>
        <dbReference type="SAM" id="MobiDB-lite"/>
    </source>
</evidence>
<sequence length="239" mass="25607">MGWKDMAKLASSWADAKKTELLTADRRTREDASANAEAIERSSQQEAVTSFLEAALPPKLAEKVTAARPENVAARAAEKEAAERAERREELTAMVASGATAELTLTLSGGENGAITVTLPCEREVEDGWLRVRLESPDLLPVGSTGLSELSLAVPEFTGPGRYDLGELAARSDAGEIVSFDALEMYLNPTGEADDRVLFVDVYGERPVYEVAEDSLRFDLPMASAVASVRASGTITWAA</sequence>
<name>A0A316TGJ3_9ACTN</name>
<dbReference type="OrthoDB" id="3786079at2"/>
<feature type="compositionally biased region" description="Basic and acidic residues" evidence="1">
    <location>
        <begin position="19"/>
        <end position="32"/>
    </location>
</feature>
<proteinExistence type="predicted"/>
<dbReference type="AlphaFoldDB" id="A0A316TGJ3"/>
<organism evidence="2 3">
    <name type="scientific">Nocardioides silvaticus</name>
    <dbReference type="NCBI Taxonomy" id="2201891"/>
    <lineage>
        <taxon>Bacteria</taxon>
        <taxon>Bacillati</taxon>
        <taxon>Actinomycetota</taxon>
        <taxon>Actinomycetes</taxon>
        <taxon>Propionibacteriales</taxon>
        <taxon>Nocardioidaceae</taxon>
        <taxon>Nocardioides</taxon>
    </lineage>
</organism>
<feature type="region of interest" description="Disordered" evidence="1">
    <location>
        <begin position="19"/>
        <end position="41"/>
    </location>
</feature>
<dbReference type="Proteomes" id="UP000245507">
    <property type="component" value="Unassembled WGS sequence"/>
</dbReference>
<dbReference type="RefSeq" id="WP_109694318.1">
    <property type="nucleotide sequence ID" value="NZ_QGDD01000005.1"/>
</dbReference>
<evidence type="ECO:0000313" key="3">
    <source>
        <dbReference type="Proteomes" id="UP000245507"/>
    </source>
</evidence>
<gene>
    <name evidence="2" type="ORF">DJ010_12965</name>
</gene>
<evidence type="ECO:0000313" key="2">
    <source>
        <dbReference type="EMBL" id="PWN02611.1"/>
    </source>
</evidence>